<dbReference type="SUPFAM" id="SSF46785">
    <property type="entry name" value="Winged helix' DNA-binding domain"/>
    <property type="match status" value="1"/>
</dbReference>
<keyword evidence="3" id="KW-0238">DNA-binding</keyword>
<dbReference type="InterPro" id="IPR000847">
    <property type="entry name" value="LysR_HTH_N"/>
</dbReference>
<dbReference type="CDD" id="cd05466">
    <property type="entry name" value="PBP2_LTTR_substrate"/>
    <property type="match status" value="1"/>
</dbReference>
<dbReference type="FunFam" id="1.10.10.10:FF:000001">
    <property type="entry name" value="LysR family transcriptional regulator"/>
    <property type="match status" value="1"/>
</dbReference>
<name>A0A0M0L743_9BACI</name>
<evidence type="ECO:0000259" key="5">
    <source>
        <dbReference type="PROSITE" id="PS50931"/>
    </source>
</evidence>
<keyword evidence="7" id="KW-1185">Reference proteome</keyword>
<dbReference type="PANTHER" id="PTHR30126">
    <property type="entry name" value="HTH-TYPE TRANSCRIPTIONAL REGULATOR"/>
    <property type="match status" value="1"/>
</dbReference>
<dbReference type="Pfam" id="PF03466">
    <property type="entry name" value="LysR_substrate"/>
    <property type="match status" value="1"/>
</dbReference>
<dbReference type="Pfam" id="PF00126">
    <property type="entry name" value="HTH_1"/>
    <property type="match status" value="1"/>
</dbReference>
<organism evidence="6 7">
    <name type="scientific">Priestia koreensis</name>
    <dbReference type="NCBI Taxonomy" id="284581"/>
    <lineage>
        <taxon>Bacteria</taxon>
        <taxon>Bacillati</taxon>
        <taxon>Bacillota</taxon>
        <taxon>Bacilli</taxon>
        <taxon>Bacillales</taxon>
        <taxon>Bacillaceae</taxon>
        <taxon>Priestia</taxon>
    </lineage>
</organism>
<evidence type="ECO:0000256" key="1">
    <source>
        <dbReference type="ARBA" id="ARBA00009437"/>
    </source>
</evidence>
<dbReference type="GO" id="GO:0000976">
    <property type="term" value="F:transcription cis-regulatory region binding"/>
    <property type="evidence" value="ECO:0007669"/>
    <property type="project" value="TreeGrafter"/>
</dbReference>
<dbReference type="InterPro" id="IPR005119">
    <property type="entry name" value="LysR_subst-bd"/>
</dbReference>
<sequence length="269" mass="30975">MELQDLEIFRAVVTHGTMSRAAKALGYVQPHITDRIKRLEEDVHSPLFERTNRGVLLLPPGEVLLEYANRILQLVEEAKDQIHQQEQIHRIATSPSILSAYLRSRIRAQLSDYDIYEHPTQRLKSLLTNGDVDLVITYSMYTDPSLEIIHQTSLTTGLIAAHQHVDVTKECFFVSHDPECPFRNHTLQYMQKEKISVTQLKQIDSYSFIEELVEQGQGVAFLPVQHRQLQVVETIPLQEVPIYMYTRQGSHTSLPDEWLQHDSGTLPKK</sequence>
<dbReference type="OrthoDB" id="8479357at2"/>
<dbReference type="AlphaFoldDB" id="A0A0M0L743"/>
<keyword evidence="4" id="KW-0804">Transcription</keyword>
<dbReference type="STRING" id="284581.AMD01_11625"/>
<dbReference type="SUPFAM" id="SSF53850">
    <property type="entry name" value="Periplasmic binding protein-like II"/>
    <property type="match status" value="1"/>
</dbReference>
<evidence type="ECO:0000313" key="7">
    <source>
        <dbReference type="Proteomes" id="UP000037558"/>
    </source>
</evidence>
<dbReference type="Proteomes" id="UP000037558">
    <property type="component" value="Unassembled WGS sequence"/>
</dbReference>
<comment type="similarity">
    <text evidence="1">Belongs to the LysR transcriptional regulatory family.</text>
</comment>
<dbReference type="PANTHER" id="PTHR30126:SF93">
    <property type="entry name" value="HTH LYSR-TYPE DOMAIN-CONTAINING PROTEIN"/>
    <property type="match status" value="1"/>
</dbReference>
<accession>A0A0M0L743</accession>
<dbReference type="PATRIC" id="fig|284581.3.peg.2441"/>
<dbReference type="EMBL" id="LILC01000013">
    <property type="protein sequence ID" value="KOO46468.1"/>
    <property type="molecule type" value="Genomic_DNA"/>
</dbReference>
<dbReference type="GO" id="GO:0003700">
    <property type="term" value="F:DNA-binding transcription factor activity"/>
    <property type="evidence" value="ECO:0007669"/>
    <property type="project" value="InterPro"/>
</dbReference>
<dbReference type="RefSeq" id="WP_053401563.1">
    <property type="nucleotide sequence ID" value="NZ_JBNNNH010000001.1"/>
</dbReference>
<proteinExistence type="inferred from homology"/>
<evidence type="ECO:0000256" key="4">
    <source>
        <dbReference type="ARBA" id="ARBA00023163"/>
    </source>
</evidence>
<dbReference type="Gene3D" id="3.40.190.290">
    <property type="match status" value="1"/>
</dbReference>
<dbReference type="Gene3D" id="1.10.10.10">
    <property type="entry name" value="Winged helix-like DNA-binding domain superfamily/Winged helix DNA-binding domain"/>
    <property type="match status" value="1"/>
</dbReference>
<keyword evidence="2" id="KW-0805">Transcription regulation</keyword>
<gene>
    <name evidence="6" type="ORF">AMD01_11625</name>
</gene>
<evidence type="ECO:0000256" key="3">
    <source>
        <dbReference type="ARBA" id="ARBA00023125"/>
    </source>
</evidence>
<evidence type="ECO:0000313" key="6">
    <source>
        <dbReference type="EMBL" id="KOO46468.1"/>
    </source>
</evidence>
<comment type="caution">
    <text evidence="6">The sequence shown here is derived from an EMBL/GenBank/DDBJ whole genome shotgun (WGS) entry which is preliminary data.</text>
</comment>
<dbReference type="InterPro" id="IPR036390">
    <property type="entry name" value="WH_DNA-bd_sf"/>
</dbReference>
<feature type="domain" description="HTH lysR-type" evidence="5">
    <location>
        <begin position="1"/>
        <end position="58"/>
    </location>
</feature>
<dbReference type="InterPro" id="IPR036388">
    <property type="entry name" value="WH-like_DNA-bd_sf"/>
</dbReference>
<evidence type="ECO:0000256" key="2">
    <source>
        <dbReference type="ARBA" id="ARBA00023015"/>
    </source>
</evidence>
<reference evidence="7" key="1">
    <citation type="submission" date="2015-08" db="EMBL/GenBank/DDBJ databases">
        <title>Fjat-14210 dsm16467.</title>
        <authorList>
            <person name="Liu B."/>
            <person name="Wang J."/>
            <person name="Zhu Y."/>
            <person name="Liu G."/>
            <person name="Chen Q."/>
            <person name="Chen Z."/>
            <person name="Lan J."/>
            <person name="Che J."/>
            <person name="Ge C."/>
            <person name="Shi H."/>
            <person name="Pan Z."/>
            <person name="Liu X."/>
        </authorList>
    </citation>
    <scope>NUCLEOTIDE SEQUENCE [LARGE SCALE GENOMIC DNA]</scope>
    <source>
        <strain evidence="7">DSM 16467</strain>
    </source>
</reference>
<dbReference type="PRINTS" id="PR00039">
    <property type="entry name" value="HTHLYSR"/>
</dbReference>
<protein>
    <recommendedName>
        <fullName evidence="5">HTH lysR-type domain-containing protein</fullName>
    </recommendedName>
</protein>
<dbReference type="PROSITE" id="PS50931">
    <property type="entry name" value="HTH_LYSR"/>
    <property type="match status" value="1"/>
</dbReference>